<proteinExistence type="predicted"/>
<dbReference type="EMBL" id="BONE01000061">
    <property type="protein sequence ID" value="GIF76438.1"/>
    <property type="molecule type" value="Genomic_DNA"/>
</dbReference>
<accession>A0ABQ4CYR8</accession>
<organism evidence="2 3">
    <name type="scientific">Asanoa siamensis</name>
    <dbReference type="NCBI Taxonomy" id="926357"/>
    <lineage>
        <taxon>Bacteria</taxon>
        <taxon>Bacillati</taxon>
        <taxon>Actinomycetota</taxon>
        <taxon>Actinomycetes</taxon>
        <taxon>Micromonosporales</taxon>
        <taxon>Micromonosporaceae</taxon>
        <taxon>Asanoa</taxon>
    </lineage>
</organism>
<feature type="chain" id="PRO_5047360506" description="Lipoprotein" evidence="1">
    <location>
        <begin position="26"/>
        <end position="189"/>
    </location>
</feature>
<name>A0ABQ4CYR8_9ACTN</name>
<feature type="signal peptide" evidence="1">
    <location>
        <begin position="1"/>
        <end position="25"/>
    </location>
</feature>
<dbReference type="Proteomes" id="UP000604117">
    <property type="component" value="Unassembled WGS sequence"/>
</dbReference>
<sequence>MTRTKSTAFLALLVAAGLAGCQAGAATGSGTPSASPSASGQHLLALGQEWVRCMRDQGLPRMPDAQLSEEGYLSFPPADGYNWKDDAVKRPDVIEACKPIEDRYPPNAFRPRQQLTADDLRKLGEYADCLRTHGIPAWPDPDSDGVFDLSDTPLADGVPGNLMDSANDACRSVWSGEVNVRDNSGGGKK</sequence>
<evidence type="ECO:0000256" key="1">
    <source>
        <dbReference type="SAM" id="SignalP"/>
    </source>
</evidence>
<evidence type="ECO:0008006" key="4">
    <source>
        <dbReference type="Google" id="ProtNLM"/>
    </source>
</evidence>
<dbReference type="PROSITE" id="PS51257">
    <property type="entry name" value="PROKAR_LIPOPROTEIN"/>
    <property type="match status" value="1"/>
</dbReference>
<keyword evidence="1" id="KW-0732">Signal</keyword>
<gene>
    <name evidence="2" type="ORF">Asi02nite_59560</name>
</gene>
<evidence type="ECO:0000313" key="2">
    <source>
        <dbReference type="EMBL" id="GIF76438.1"/>
    </source>
</evidence>
<protein>
    <recommendedName>
        <fullName evidence="4">Lipoprotein</fullName>
    </recommendedName>
</protein>
<reference evidence="2 3" key="1">
    <citation type="submission" date="2021-01" db="EMBL/GenBank/DDBJ databases">
        <title>Whole genome shotgun sequence of Asanoa siamensis NBRC 107932.</title>
        <authorList>
            <person name="Komaki H."/>
            <person name="Tamura T."/>
        </authorList>
    </citation>
    <scope>NUCLEOTIDE SEQUENCE [LARGE SCALE GENOMIC DNA]</scope>
    <source>
        <strain evidence="2 3">NBRC 107932</strain>
    </source>
</reference>
<comment type="caution">
    <text evidence="2">The sequence shown here is derived from an EMBL/GenBank/DDBJ whole genome shotgun (WGS) entry which is preliminary data.</text>
</comment>
<dbReference type="RefSeq" id="WP_203717312.1">
    <property type="nucleotide sequence ID" value="NZ_BONE01000061.1"/>
</dbReference>
<evidence type="ECO:0000313" key="3">
    <source>
        <dbReference type="Proteomes" id="UP000604117"/>
    </source>
</evidence>
<keyword evidence="3" id="KW-1185">Reference proteome</keyword>